<reference evidence="3" key="1">
    <citation type="journal article" date="2014" name="Proc. Natl. Acad. Sci. U.S.A.">
        <title>Extensive sampling of basidiomycete genomes demonstrates inadequacy of the white-rot/brown-rot paradigm for wood decay fungi.</title>
        <authorList>
            <person name="Riley R."/>
            <person name="Salamov A.A."/>
            <person name="Brown D.W."/>
            <person name="Nagy L.G."/>
            <person name="Floudas D."/>
            <person name="Held B.W."/>
            <person name="Levasseur A."/>
            <person name="Lombard V."/>
            <person name="Morin E."/>
            <person name="Otillar R."/>
            <person name="Lindquist E.A."/>
            <person name="Sun H."/>
            <person name="LaButti K.M."/>
            <person name="Schmutz J."/>
            <person name="Jabbour D."/>
            <person name="Luo H."/>
            <person name="Baker S.E."/>
            <person name="Pisabarro A.G."/>
            <person name="Walton J.D."/>
            <person name="Blanchette R.A."/>
            <person name="Henrissat B."/>
            <person name="Martin F."/>
            <person name="Cullen D."/>
            <person name="Hibbett D.S."/>
            <person name="Grigoriev I.V."/>
        </authorList>
    </citation>
    <scope>NUCLEOTIDE SEQUENCE [LARGE SCALE GENOMIC DNA]</scope>
    <source>
        <strain evidence="3">CBS 339.88</strain>
    </source>
</reference>
<dbReference type="CDD" id="cd05120">
    <property type="entry name" value="APH_ChoK_like"/>
    <property type="match status" value="1"/>
</dbReference>
<proteinExistence type="predicted"/>
<dbReference type="EMBL" id="KL142408">
    <property type="protein sequence ID" value="KDR68435.1"/>
    <property type="molecule type" value="Genomic_DNA"/>
</dbReference>
<sequence length="298" mass="34342">MEPQVSSDDKTGSTSCEMQHLPSALVIRQLRGLDLVGYKLRLKLRSLRERRPKSFTPNVFLLDNTRLVKHSRLGGTVRLTEAIAMDYISKNTTIPVPRVHEVLGVDGSIHIVQEYIDGDLLDNVWHKLTSDEQRSSMEQLKGYLAQLQVLTPPHPGRVEAIDGSGCLDARLHSGQWGPFDNVEEFNRFFGHEYVREYPDLYPKAEEPLAKTYRRTWRTAFAHGDIGPHNIIWKNGKIVAIIDWECSGWFPEYWDYTRAYFGAVAPSRWSWWKMFRESMAGYPDELAVEIALATYFIRI</sequence>
<dbReference type="SUPFAM" id="SSF56112">
    <property type="entry name" value="Protein kinase-like (PK-like)"/>
    <property type="match status" value="1"/>
</dbReference>
<keyword evidence="3" id="KW-1185">Reference proteome</keyword>
<dbReference type="PANTHER" id="PTHR21310:SF58">
    <property type="entry name" value="AMINOGLYCOSIDE PHOSPHOTRANSFERASE DOMAIN-CONTAINING PROTEIN"/>
    <property type="match status" value="1"/>
</dbReference>
<protein>
    <recommendedName>
        <fullName evidence="1">Aminoglycoside phosphotransferase domain-containing protein</fullName>
    </recommendedName>
</protein>
<dbReference type="PANTHER" id="PTHR21310">
    <property type="entry name" value="AMINOGLYCOSIDE PHOSPHOTRANSFERASE-RELATED-RELATED"/>
    <property type="match status" value="1"/>
</dbReference>
<dbReference type="Gene3D" id="3.90.1200.10">
    <property type="match status" value="1"/>
</dbReference>
<organism evidence="2 3">
    <name type="scientific">Galerina marginata (strain CBS 339.88)</name>
    <dbReference type="NCBI Taxonomy" id="685588"/>
    <lineage>
        <taxon>Eukaryota</taxon>
        <taxon>Fungi</taxon>
        <taxon>Dikarya</taxon>
        <taxon>Basidiomycota</taxon>
        <taxon>Agaricomycotina</taxon>
        <taxon>Agaricomycetes</taxon>
        <taxon>Agaricomycetidae</taxon>
        <taxon>Agaricales</taxon>
        <taxon>Agaricineae</taxon>
        <taxon>Strophariaceae</taxon>
        <taxon>Galerina</taxon>
    </lineage>
</organism>
<evidence type="ECO:0000313" key="3">
    <source>
        <dbReference type="Proteomes" id="UP000027222"/>
    </source>
</evidence>
<name>A0A067SC12_GALM3</name>
<dbReference type="AlphaFoldDB" id="A0A067SC12"/>
<dbReference type="Proteomes" id="UP000027222">
    <property type="component" value="Unassembled WGS sequence"/>
</dbReference>
<dbReference type="OrthoDB" id="8300194at2759"/>
<dbReference type="STRING" id="685588.A0A067SC12"/>
<dbReference type="InterPro" id="IPR051678">
    <property type="entry name" value="AGP_Transferase"/>
</dbReference>
<evidence type="ECO:0000259" key="1">
    <source>
        <dbReference type="Pfam" id="PF01636"/>
    </source>
</evidence>
<dbReference type="InterPro" id="IPR011009">
    <property type="entry name" value="Kinase-like_dom_sf"/>
</dbReference>
<gene>
    <name evidence="2" type="ORF">GALMADRAFT_231403</name>
</gene>
<dbReference type="InterPro" id="IPR002575">
    <property type="entry name" value="Aminoglycoside_PTrfase"/>
</dbReference>
<evidence type="ECO:0000313" key="2">
    <source>
        <dbReference type="EMBL" id="KDR68435.1"/>
    </source>
</evidence>
<accession>A0A067SC12</accession>
<dbReference type="HOGENOM" id="CLU_021768_3_2_1"/>
<feature type="domain" description="Aminoglycoside phosphotransferase" evidence="1">
    <location>
        <begin position="65"/>
        <end position="259"/>
    </location>
</feature>
<dbReference type="Pfam" id="PF01636">
    <property type="entry name" value="APH"/>
    <property type="match status" value="1"/>
</dbReference>